<comment type="caution">
    <text evidence="2">The sequence shown here is derived from an EMBL/GenBank/DDBJ whole genome shotgun (WGS) entry which is preliminary data.</text>
</comment>
<proteinExistence type="predicted"/>
<dbReference type="SUPFAM" id="SSF160631">
    <property type="entry name" value="SMI1/KNR4-like"/>
    <property type="match status" value="1"/>
</dbReference>
<dbReference type="Gene3D" id="3.40.1580.10">
    <property type="entry name" value="SMI1/KNR4-like"/>
    <property type="match status" value="1"/>
</dbReference>
<dbReference type="RefSeq" id="WP_390209236.1">
    <property type="nucleotide sequence ID" value="NZ_JBHLXJ010000002.1"/>
</dbReference>
<feature type="domain" description="Knr4/Smi1-like" evidence="1">
    <location>
        <begin position="72"/>
        <end position="176"/>
    </location>
</feature>
<dbReference type="InterPro" id="IPR037883">
    <property type="entry name" value="Knr4/Smi1-like_sf"/>
</dbReference>
<organism evidence="2 3">
    <name type="scientific">Undibacterium danionis</name>
    <dbReference type="NCBI Taxonomy" id="1812100"/>
    <lineage>
        <taxon>Bacteria</taxon>
        <taxon>Pseudomonadati</taxon>
        <taxon>Pseudomonadota</taxon>
        <taxon>Betaproteobacteria</taxon>
        <taxon>Burkholderiales</taxon>
        <taxon>Oxalobacteraceae</taxon>
        <taxon>Undibacterium</taxon>
    </lineage>
</organism>
<evidence type="ECO:0000313" key="3">
    <source>
        <dbReference type="Proteomes" id="UP001589844"/>
    </source>
</evidence>
<name>A0ABV6I8R5_9BURK</name>
<keyword evidence="3" id="KW-1185">Reference proteome</keyword>
<dbReference type="Proteomes" id="UP001589844">
    <property type="component" value="Unassembled WGS sequence"/>
</dbReference>
<evidence type="ECO:0000259" key="1">
    <source>
        <dbReference type="Pfam" id="PF09346"/>
    </source>
</evidence>
<sequence length="191" mass="21758">MNWNTIFTDSAERPGASEIELRDLLRTLFAPLSFDEISATRKQASHNPFNENDLLHVSFRTFDPKLWTLPTFEIPVSLLEFLRFSNGGDFSNEDRHFQFFPALHPTNGLRAMLLAYEFPEYMPMGLPFAFNGGGTFYIFDMRGHSSTGDYPIVASHASSLGWDSDECWFVANSLEEACRGKTNIDDLRKNV</sequence>
<gene>
    <name evidence="2" type="ORF">ACFFJH_00175</name>
</gene>
<dbReference type="EMBL" id="JBHLXJ010000002">
    <property type="protein sequence ID" value="MFC0348213.1"/>
    <property type="molecule type" value="Genomic_DNA"/>
</dbReference>
<protein>
    <submittedName>
        <fullName evidence="2">SMI1/KNR4 family protein</fullName>
    </submittedName>
</protein>
<dbReference type="Pfam" id="PF09346">
    <property type="entry name" value="SMI1_KNR4"/>
    <property type="match status" value="1"/>
</dbReference>
<evidence type="ECO:0000313" key="2">
    <source>
        <dbReference type="EMBL" id="MFC0348213.1"/>
    </source>
</evidence>
<reference evidence="2 3" key="1">
    <citation type="submission" date="2024-09" db="EMBL/GenBank/DDBJ databases">
        <authorList>
            <person name="Sun Q."/>
            <person name="Mori K."/>
        </authorList>
    </citation>
    <scope>NUCLEOTIDE SEQUENCE [LARGE SCALE GENOMIC DNA]</scope>
    <source>
        <strain evidence="2 3">CCM 8677</strain>
    </source>
</reference>
<accession>A0ABV6I8R5</accession>
<dbReference type="InterPro" id="IPR018958">
    <property type="entry name" value="Knr4/Smi1-like_dom"/>
</dbReference>